<protein>
    <recommendedName>
        <fullName evidence="3">Arrestin-like N-terminal domain-containing protein</fullName>
    </recommendedName>
</protein>
<dbReference type="SUPFAM" id="SSF81296">
    <property type="entry name" value="E set domains"/>
    <property type="match status" value="1"/>
</dbReference>
<evidence type="ECO:0000313" key="2">
    <source>
        <dbReference type="Proteomes" id="UP000813427"/>
    </source>
</evidence>
<evidence type="ECO:0000313" key="1">
    <source>
        <dbReference type="EMBL" id="KAH7246660.1"/>
    </source>
</evidence>
<dbReference type="AlphaFoldDB" id="A0A8K0RYG4"/>
<proteinExistence type="predicted"/>
<dbReference type="PANTHER" id="PTHR31904">
    <property type="entry name" value="BYPASS OF STOP CODON PROTEIN 5-RELATED"/>
    <property type="match status" value="1"/>
</dbReference>
<accession>A0A8K0RYG4</accession>
<dbReference type="PANTHER" id="PTHR31904:SF1">
    <property type="entry name" value="BYPASS OF STOP CODON PROTEIN 5-RELATED"/>
    <property type="match status" value="1"/>
</dbReference>
<dbReference type="InterPro" id="IPR039634">
    <property type="entry name" value="Bul1-like"/>
</dbReference>
<dbReference type="OrthoDB" id="2283785at2759"/>
<reference evidence="1" key="1">
    <citation type="journal article" date="2021" name="Nat. Commun.">
        <title>Genetic determinants of endophytism in the Arabidopsis root mycobiome.</title>
        <authorList>
            <person name="Mesny F."/>
            <person name="Miyauchi S."/>
            <person name="Thiergart T."/>
            <person name="Pickel B."/>
            <person name="Atanasova L."/>
            <person name="Karlsson M."/>
            <person name="Huettel B."/>
            <person name="Barry K.W."/>
            <person name="Haridas S."/>
            <person name="Chen C."/>
            <person name="Bauer D."/>
            <person name="Andreopoulos W."/>
            <person name="Pangilinan J."/>
            <person name="LaButti K."/>
            <person name="Riley R."/>
            <person name="Lipzen A."/>
            <person name="Clum A."/>
            <person name="Drula E."/>
            <person name="Henrissat B."/>
            <person name="Kohler A."/>
            <person name="Grigoriev I.V."/>
            <person name="Martin F.M."/>
            <person name="Hacquard S."/>
        </authorList>
    </citation>
    <scope>NUCLEOTIDE SEQUENCE</scope>
    <source>
        <strain evidence="1">MPI-SDFR-AT-0068</strain>
    </source>
</reference>
<keyword evidence="2" id="KW-1185">Reference proteome</keyword>
<name>A0A8K0RYG4_9HYPO</name>
<sequence length="463" mass="51523">MPSHKSPKGHCWLPSRAKKDSPFEIHIDAHSETKIYTSGSTISGFVTITAQTRIAFQDVQVNLIGTTTTCGHAFQYGTPFVTHNFMQLQMPISASALPPSRTLEVGRSYTIPFVFVVPDQLSPAVCGRQNTAVWERHLRPPPSIGIWGYNDLTGGSARVDYVIRARLVLGKDKRGKAQYLDESCPVRVFPIFPEQPPLHIDTSDSEYCFIKTKTIRTMMRAKMGVIKASATQPRPIMICLDDLGASESQIPIDLEYNPTSSGGTPPGIRVKSATIETFTSFWLGQAGHLPDHHQRPSNTASPIAPWSTSHPLVLDRSKQVTWERKQSFCSAEDSQIRAPESIRITQEHFTETSKFSSSSFVSQEFDPSKIESYKASLLQSFKLPTEKLFFLPTFYSCLLSRTYRIRLTLAVGVGAYGTTVSLVLPLQVAVERLSVGKDTELPYYAQDERQSELTESLPPPYQG</sequence>
<comment type="caution">
    <text evidence="1">The sequence shown here is derived from an EMBL/GenBank/DDBJ whole genome shotgun (WGS) entry which is preliminary data.</text>
</comment>
<dbReference type="Proteomes" id="UP000813427">
    <property type="component" value="Unassembled WGS sequence"/>
</dbReference>
<dbReference type="InterPro" id="IPR014752">
    <property type="entry name" value="Arrestin-like_C"/>
</dbReference>
<evidence type="ECO:0008006" key="3">
    <source>
        <dbReference type="Google" id="ProtNLM"/>
    </source>
</evidence>
<dbReference type="EMBL" id="JAGPXF010000004">
    <property type="protein sequence ID" value="KAH7246660.1"/>
    <property type="molecule type" value="Genomic_DNA"/>
</dbReference>
<dbReference type="Gene3D" id="2.60.40.640">
    <property type="match status" value="1"/>
</dbReference>
<organism evidence="1 2">
    <name type="scientific">Fusarium tricinctum</name>
    <dbReference type="NCBI Taxonomy" id="61284"/>
    <lineage>
        <taxon>Eukaryota</taxon>
        <taxon>Fungi</taxon>
        <taxon>Dikarya</taxon>
        <taxon>Ascomycota</taxon>
        <taxon>Pezizomycotina</taxon>
        <taxon>Sordariomycetes</taxon>
        <taxon>Hypocreomycetidae</taxon>
        <taxon>Hypocreales</taxon>
        <taxon>Nectriaceae</taxon>
        <taxon>Fusarium</taxon>
        <taxon>Fusarium tricinctum species complex</taxon>
    </lineage>
</organism>
<dbReference type="InterPro" id="IPR014756">
    <property type="entry name" value="Ig_E-set"/>
</dbReference>
<gene>
    <name evidence="1" type="ORF">BKA59DRAFT_545683</name>
</gene>